<dbReference type="InterPro" id="IPR011010">
    <property type="entry name" value="DNA_brk_join_enz"/>
</dbReference>
<comment type="caution">
    <text evidence="2">The sequence shown here is derived from an EMBL/GenBank/DDBJ whole genome shotgun (WGS) entry which is preliminary data.</text>
</comment>
<dbReference type="SUPFAM" id="SSF56349">
    <property type="entry name" value="DNA breaking-rejoining enzymes"/>
    <property type="match status" value="1"/>
</dbReference>
<dbReference type="EMBL" id="QYUJ01000004">
    <property type="protein sequence ID" value="RJF75589.1"/>
    <property type="molecule type" value="Genomic_DNA"/>
</dbReference>
<evidence type="ECO:0000256" key="1">
    <source>
        <dbReference type="ARBA" id="ARBA00023172"/>
    </source>
</evidence>
<keyword evidence="3" id="KW-1185">Reference proteome</keyword>
<reference evidence="2 3" key="1">
    <citation type="submission" date="2018-09" db="EMBL/GenBank/DDBJ databases">
        <authorList>
            <person name="Zhu H."/>
        </authorList>
    </citation>
    <scope>NUCLEOTIDE SEQUENCE [LARGE SCALE GENOMIC DNA]</scope>
    <source>
        <strain evidence="2 3">K2S05-167</strain>
    </source>
</reference>
<dbReference type="RefSeq" id="WP_119760044.1">
    <property type="nucleotide sequence ID" value="NZ_QYUJ01000004.1"/>
</dbReference>
<dbReference type="AlphaFoldDB" id="A0A418VHG9"/>
<dbReference type="GO" id="GO:0015074">
    <property type="term" value="P:DNA integration"/>
    <property type="evidence" value="ECO:0007669"/>
    <property type="project" value="InterPro"/>
</dbReference>
<dbReference type="InterPro" id="IPR013762">
    <property type="entry name" value="Integrase-like_cat_sf"/>
</dbReference>
<evidence type="ECO:0000313" key="3">
    <source>
        <dbReference type="Proteomes" id="UP000286287"/>
    </source>
</evidence>
<dbReference type="Proteomes" id="UP000286287">
    <property type="component" value="Unassembled WGS sequence"/>
</dbReference>
<dbReference type="Gene3D" id="1.10.443.10">
    <property type="entry name" value="Intergrase catalytic core"/>
    <property type="match status" value="1"/>
</dbReference>
<evidence type="ECO:0000313" key="2">
    <source>
        <dbReference type="EMBL" id="RJF75589.1"/>
    </source>
</evidence>
<protein>
    <recommendedName>
        <fullName evidence="4">Site-specific integrase</fullName>
    </recommendedName>
</protein>
<dbReference type="GO" id="GO:0006310">
    <property type="term" value="P:DNA recombination"/>
    <property type="evidence" value="ECO:0007669"/>
    <property type="project" value="UniProtKB-KW"/>
</dbReference>
<accession>A0A418VHG9</accession>
<evidence type="ECO:0008006" key="4">
    <source>
        <dbReference type="Google" id="ProtNLM"/>
    </source>
</evidence>
<organism evidence="2 3">
    <name type="scientific">Deinococcus cavernae</name>
    <dbReference type="NCBI Taxonomy" id="2320857"/>
    <lineage>
        <taxon>Bacteria</taxon>
        <taxon>Thermotogati</taxon>
        <taxon>Deinococcota</taxon>
        <taxon>Deinococci</taxon>
        <taxon>Deinococcales</taxon>
        <taxon>Deinococcaceae</taxon>
        <taxon>Deinococcus</taxon>
    </lineage>
</organism>
<dbReference type="GO" id="GO:0003677">
    <property type="term" value="F:DNA binding"/>
    <property type="evidence" value="ECO:0007669"/>
    <property type="project" value="InterPro"/>
</dbReference>
<keyword evidence="1" id="KW-0233">DNA recombination</keyword>
<name>A0A418VHG9_9DEIO</name>
<sequence>MKQDLLFESSKLDRTPEMVQAVHEALKLGSLNPEYVDQIWDLAFFHASPWLRWRMRPAYRTALRRFAAFLGETAIEWQQSAVAVLTEFDRWLQGDGMSWNTRRQYLRLVRQLLDDLGDSQGLNLSAAPLARGRSDRQAIRPYGRHEVDMLLSQADHLEQVMVLLAADAALRPGEILALSVEHVQFGAPSRLLVSKLDSKRCDLIPSRRLERALYRHLASYSSADRVVGGSTTAHLKKRLSSLCRRAGVSSKGRGLLGLRLHAACVVWSVESEEAARTFMGITSSSTWRQYQQVRQDFLEIEATETDHRHN</sequence>
<proteinExistence type="predicted"/>
<gene>
    <name evidence="2" type="ORF">D3875_00640</name>
</gene>